<dbReference type="InterPro" id="IPR036589">
    <property type="entry name" value="HCY_dom_sf"/>
</dbReference>
<dbReference type="PANTHER" id="PTHR11103">
    <property type="entry name" value="SLR1189 PROTEIN"/>
    <property type="match status" value="1"/>
</dbReference>
<comment type="cofactor">
    <cofactor evidence="3">
        <name>Zn(2+)</name>
        <dbReference type="ChEBI" id="CHEBI:29105"/>
    </cofactor>
</comment>
<keyword evidence="2 3" id="KW-0808">Transferase</keyword>
<sequence>MADHLLDRDVLLLDGGLGTTLEDEHGVQFSTKTPLWSSHLLVENPSPLQSVQRDFARAGVDIILTATYQASYHGFRNTKTSSDTGIEPEEAKKYMCSAVRIARDAFNGRPGLVALSLGAYGATMVPSTEYSGDYGAIKEDNLFKFHMERISAFTQDEAWRDIDLVAFETLPRLDEVRTARKVMRAITDKEYWISCVFPSDNDRLPDGTEIKDVVAAMLEGERRPFAIGLNCTKIYKVAGLVRGFEDAARSLSMELPRLVLYPDGAGRKVYDTQLQRWVGDDIDSRPWDEQMLEIVSEARQRGAWKGIIVGGCCKTTPGHIANLRRRLDEMEQQKL</sequence>
<dbReference type="Gene3D" id="3.20.20.330">
    <property type="entry name" value="Homocysteine-binding-like domain"/>
    <property type="match status" value="1"/>
</dbReference>
<dbReference type="RefSeq" id="XP_007725318.1">
    <property type="nucleotide sequence ID" value="XM_007727128.1"/>
</dbReference>
<gene>
    <name evidence="5" type="ORF">A1O1_06249</name>
</gene>
<evidence type="ECO:0000256" key="3">
    <source>
        <dbReference type="PROSITE-ProRule" id="PRU00333"/>
    </source>
</evidence>
<evidence type="ECO:0000256" key="1">
    <source>
        <dbReference type="ARBA" id="ARBA00022603"/>
    </source>
</evidence>
<proteinExistence type="predicted"/>
<organism evidence="5 6">
    <name type="scientific">Capronia coronata CBS 617.96</name>
    <dbReference type="NCBI Taxonomy" id="1182541"/>
    <lineage>
        <taxon>Eukaryota</taxon>
        <taxon>Fungi</taxon>
        <taxon>Dikarya</taxon>
        <taxon>Ascomycota</taxon>
        <taxon>Pezizomycotina</taxon>
        <taxon>Eurotiomycetes</taxon>
        <taxon>Chaetothyriomycetidae</taxon>
        <taxon>Chaetothyriales</taxon>
        <taxon>Herpotrichiellaceae</taxon>
        <taxon>Capronia</taxon>
    </lineage>
</organism>
<dbReference type="GO" id="GO:0032259">
    <property type="term" value="P:methylation"/>
    <property type="evidence" value="ECO:0007669"/>
    <property type="project" value="UniProtKB-KW"/>
</dbReference>
<dbReference type="GO" id="GO:0008168">
    <property type="term" value="F:methyltransferase activity"/>
    <property type="evidence" value="ECO:0007669"/>
    <property type="project" value="UniProtKB-UniRule"/>
</dbReference>
<evidence type="ECO:0000313" key="5">
    <source>
        <dbReference type="EMBL" id="EXJ85880.1"/>
    </source>
</evidence>
<feature type="binding site" evidence="3">
    <location>
        <position position="312"/>
    </location>
    <ligand>
        <name>Zn(2+)</name>
        <dbReference type="ChEBI" id="CHEBI:29105"/>
    </ligand>
</feature>
<accession>W9Y8E9</accession>
<feature type="binding site" evidence="3">
    <location>
        <position position="313"/>
    </location>
    <ligand>
        <name>Zn(2+)</name>
        <dbReference type="ChEBI" id="CHEBI:29105"/>
    </ligand>
</feature>
<dbReference type="SUPFAM" id="SSF82282">
    <property type="entry name" value="Homocysteine S-methyltransferase"/>
    <property type="match status" value="1"/>
</dbReference>
<dbReference type="HOGENOM" id="CLU_004914_3_2_1"/>
<dbReference type="OrthoDB" id="261426at2759"/>
<dbReference type="eggNOG" id="KOG1579">
    <property type="taxonomic scope" value="Eukaryota"/>
</dbReference>
<dbReference type="GeneID" id="19161117"/>
<protein>
    <recommendedName>
        <fullName evidence="4">Hcy-binding domain-containing protein</fullName>
    </recommendedName>
</protein>
<dbReference type="AlphaFoldDB" id="W9Y8E9"/>
<dbReference type="InterPro" id="IPR003726">
    <property type="entry name" value="HCY_dom"/>
</dbReference>
<feature type="domain" description="Hcy-binding" evidence="4">
    <location>
        <begin position="1"/>
        <end position="327"/>
    </location>
</feature>
<dbReference type="EMBL" id="AMWN01000005">
    <property type="protein sequence ID" value="EXJ85880.1"/>
    <property type="molecule type" value="Genomic_DNA"/>
</dbReference>
<evidence type="ECO:0000256" key="2">
    <source>
        <dbReference type="ARBA" id="ARBA00022679"/>
    </source>
</evidence>
<dbReference type="PANTHER" id="PTHR11103:SF10">
    <property type="entry name" value="HOMOCYSTEINE S-METHYLTRANSFERASE 1-RELATED"/>
    <property type="match status" value="1"/>
</dbReference>
<keyword evidence="6" id="KW-1185">Reference proteome</keyword>
<feature type="binding site" evidence="3">
    <location>
        <position position="231"/>
    </location>
    <ligand>
        <name>Zn(2+)</name>
        <dbReference type="ChEBI" id="CHEBI:29105"/>
    </ligand>
</feature>
<dbReference type="Pfam" id="PF02574">
    <property type="entry name" value="S-methyl_trans"/>
    <property type="match status" value="1"/>
</dbReference>
<dbReference type="STRING" id="1182541.W9Y8E9"/>
<comment type="caution">
    <text evidence="5">The sequence shown here is derived from an EMBL/GenBank/DDBJ whole genome shotgun (WGS) entry which is preliminary data.</text>
</comment>
<evidence type="ECO:0000259" key="4">
    <source>
        <dbReference type="PROSITE" id="PS50970"/>
    </source>
</evidence>
<name>W9Y8E9_9EURO</name>
<dbReference type="PROSITE" id="PS50970">
    <property type="entry name" value="HCY"/>
    <property type="match status" value="1"/>
</dbReference>
<reference evidence="5 6" key="1">
    <citation type="submission" date="2013-03" db="EMBL/GenBank/DDBJ databases">
        <title>The Genome Sequence of Capronia coronata CBS 617.96.</title>
        <authorList>
            <consortium name="The Broad Institute Genomics Platform"/>
            <person name="Cuomo C."/>
            <person name="de Hoog S."/>
            <person name="Gorbushina A."/>
            <person name="Walker B."/>
            <person name="Young S.K."/>
            <person name="Zeng Q."/>
            <person name="Gargeya S."/>
            <person name="Fitzgerald M."/>
            <person name="Haas B."/>
            <person name="Abouelleil A."/>
            <person name="Allen A.W."/>
            <person name="Alvarado L."/>
            <person name="Arachchi H.M."/>
            <person name="Berlin A.M."/>
            <person name="Chapman S.B."/>
            <person name="Gainer-Dewar J."/>
            <person name="Goldberg J."/>
            <person name="Griggs A."/>
            <person name="Gujja S."/>
            <person name="Hansen M."/>
            <person name="Howarth C."/>
            <person name="Imamovic A."/>
            <person name="Ireland A."/>
            <person name="Larimer J."/>
            <person name="McCowan C."/>
            <person name="Murphy C."/>
            <person name="Pearson M."/>
            <person name="Poon T.W."/>
            <person name="Priest M."/>
            <person name="Roberts A."/>
            <person name="Saif S."/>
            <person name="Shea T."/>
            <person name="Sisk P."/>
            <person name="Sykes S."/>
            <person name="Wortman J."/>
            <person name="Nusbaum C."/>
            <person name="Birren B."/>
        </authorList>
    </citation>
    <scope>NUCLEOTIDE SEQUENCE [LARGE SCALE GENOMIC DNA]</scope>
    <source>
        <strain evidence="5 6">CBS 617.96</strain>
    </source>
</reference>
<dbReference type="GO" id="GO:0046872">
    <property type="term" value="F:metal ion binding"/>
    <property type="evidence" value="ECO:0007669"/>
    <property type="project" value="UniProtKB-KW"/>
</dbReference>
<dbReference type="Proteomes" id="UP000019484">
    <property type="component" value="Unassembled WGS sequence"/>
</dbReference>
<keyword evidence="3" id="KW-0862">Zinc</keyword>
<keyword evidence="1 3" id="KW-0489">Methyltransferase</keyword>
<evidence type="ECO:0000313" key="6">
    <source>
        <dbReference type="Proteomes" id="UP000019484"/>
    </source>
</evidence>
<keyword evidence="3" id="KW-0479">Metal-binding</keyword>